<dbReference type="Pfam" id="PF25597">
    <property type="entry name" value="SH3_retrovirus"/>
    <property type="match status" value="1"/>
</dbReference>
<dbReference type="InterPro" id="IPR057670">
    <property type="entry name" value="SH3_retrovirus"/>
</dbReference>
<feature type="domain" description="Retroviral polymerase SH3-like" evidence="1">
    <location>
        <begin position="184"/>
        <end position="239"/>
    </location>
</feature>
<reference evidence="2" key="1">
    <citation type="journal article" date="2019" name="Sci. Rep.">
        <title>Draft genome of Tanacetum cinerariifolium, the natural source of mosquito coil.</title>
        <authorList>
            <person name="Yamashiro T."/>
            <person name="Shiraishi A."/>
            <person name="Satake H."/>
            <person name="Nakayama K."/>
        </authorList>
    </citation>
    <scope>NUCLEOTIDE SEQUENCE</scope>
</reference>
<dbReference type="EMBL" id="BKCJ010000168">
    <property type="protein sequence ID" value="GEU30565.1"/>
    <property type="molecule type" value="Genomic_DNA"/>
</dbReference>
<accession>A0A6L2J3N2</accession>
<evidence type="ECO:0000313" key="2">
    <source>
        <dbReference type="EMBL" id="GEU30565.1"/>
    </source>
</evidence>
<evidence type="ECO:0000259" key="1">
    <source>
        <dbReference type="Pfam" id="PF25597"/>
    </source>
</evidence>
<comment type="caution">
    <text evidence="2">The sequence shown here is derived from an EMBL/GenBank/DDBJ whole genome shotgun (WGS) entry which is preliminary data.</text>
</comment>
<protein>
    <submittedName>
        <fullName evidence="2">Retrovirus-related Pol polyprotein from transposon TNT 1-94</fullName>
    </submittedName>
</protein>
<organism evidence="2">
    <name type="scientific">Tanacetum cinerariifolium</name>
    <name type="common">Dalmatian daisy</name>
    <name type="synonym">Chrysanthemum cinerariifolium</name>
    <dbReference type="NCBI Taxonomy" id="118510"/>
    <lineage>
        <taxon>Eukaryota</taxon>
        <taxon>Viridiplantae</taxon>
        <taxon>Streptophyta</taxon>
        <taxon>Embryophyta</taxon>
        <taxon>Tracheophyta</taxon>
        <taxon>Spermatophyta</taxon>
        <taxon>Magnoliopsida</taxon>
        <taxon>eudicotyledons</taxon>
        <taxon>Gunneridae</taxon>
        <taxon>Pentapetalae</taxon>
        <taxon>asterids</taxon>
        <taxon>campanulids</taxon>
        <taxon>Asterales</taxon>
        <taxon>Asteraceae</taxon>
        <taxon>Asteroideae</taxon>
        <taxon>Anthemideae</taxon>
        <taxon>Anthemidinae</taxon>
        <taxon>Tanacetum</taxon>
    </lineage>
</organism>
<gene>
    <name evidence="2" type="ORF">Tci_002543</name>
</gene>
<name>A0A6L2J3N2_TANCI</name>
<dbReference type="AlphaFoldDB" id="A0A6L2J3N2"/>
<proteinExistence type="predicted"/>
<sequence length="333" mass="37453">MLPFKMAGLLINKFKGDRVRVLLVQELREMLQALREILLHVKQGLLSVRIIKVLDEEKLIFLADPRVADVQVTQTIIPLNVVFHTDDLDAYDSDCDDISSTKGVFMANLSSYDSNVLCEELVKHARALRPLDIDLDSACSPNCSLVFGFRMLQAYYRKPLSAHQLCSQISWKPNLSYLHVIGALCYPTNDSEDLGKLKPKADIGIFVGYAPAKKAYRIYNKRTRLIIETIYIDFDELTTMASEQFIPMAAAPRLADQTGTPSSTIIDQDAPSPNNDPLFGVLIPEPNSEESSSRDVIPTNVHLINQLPEHLRKWTKDHPLDIVNRNPLKPVST</sequence>